<reference evidence="5" key="1">
    <citation type="submission" date="2006-06" db="EMBL/GenBank/DDBJ databases">
        <title>Complete sequence of Trichodesmium erythraeum IMS101.</title>
        <authorList>
            <consortium name="US DOE Joint Genome Institute"/>
            <person name="Copeland A."/>
            <person name="Lucas S."/>
            <person name="Lapidus A."/>
            <person name="Barry K."/>
            <person name="Detter J.C."/>
            <person name="Glavina del Rio T."/>
            <person name="Hammon N."/>
            <person name="Israni S."/>
            <person name="Dalin E."/>
            <person name="Tice H."/>
            <person name="Pitluck S."/>
            <person name="Kiss H."/>
            <person name="Munk A.C."/>
            <person name="Brettin T."/>
            <person name="Bruce D."/>
            <person name="Han C."/>
            <person name="Tapia R."/>
            <person name="Gilna P."/>
            <person name="Schmutz J."/>
            <person name="Larimer F."/>
            <person name="Land M."/>
            <person name="Hauser L."/>
            <person name="Kyrpides N."/>
            <person name="Kim E."/>
            <person name="Richardson P."/>
        </authorList>
    </citation>
    <scope>NUCLEOTIDE SEQUENCE [LARGE SCALE GENOMIC DNA]</scope>
    <source>
        <strain evidence="5">IMS101</strain>
    </source>
</reference>
<sequence length="431" mass="48470">MTSTLVPPTLSYLNTPTVRQLPNGLTIIAEHLAVEAVNLNIWLNVGSALESESINGMAHFLEHMVFKGTPKLPSGEFERLVEQKGGLMNAATSQDYTYFYITTAPKDFAKLAPLQWEILLNPSIADDAFEQERLVVLEEIRRSDDSPSRRCYQKVIETAFEKLPYRRPVLGPPEIISQLQTQQMRDFHQSLYKPSSMTATVVGNLPVEELIDIVTDSFTEANNGKSTSETLLPPNINFTPESPFTKIVRHEVVDEALQQPRLIMFWRVPGLTELYETYALDVLATILGGGKTSHLVRDLREERGLVYSIGISNVSHRYQGLFYVSARLPEENLAEVEAAIAHHIYTIQQESVTDAEMQRIRTLVAKRFIFANETPSDRASLYSYYQSMVGDLGSAINYPQNIQAFESSDIQQAALKYLSVDAYGVAVFRPK</sequence>
<evidence type="ECO:0000259" key="4">
    <source>
        <dbReference type="Pfam" id="PF05193"/>
    </source>
</evidence>
<dbReference type="Gene3D" id="3.30.830.10">
    <property type="entry name" value="Metalloenzyme, LuxS/M16 peptidase-like"/>
    <property type="match status" value="2"/>
</dbReference>
<dbReference type="AlphaFoldDB" id="Q10WP0"/>
<name>Q10WP0_TRIEI</name>
<dbReference type="PROSITE" id="PS00143">
    <property type="entry name" value="INSULINASE"/>
    <property type="match status" value="1"/>
</dbReference>
<dbReference type="InterPro" id="IPR011765">
    <property type="entry name" value="Pept_M16_N"/>
</dbReference>
<dbReference type="GO" id="GO:0004222">
    <property type="term" value="F:metalloendopeptidase activity"/>
    <property type="evidence" value="ECO:0007669"/>
    <property type="project" value="InterPro"/>
</dbReference>
<evidence type="ECO:0000256" key="1">
    <source>
        <dbReference type="ARBA" id="ARBA00007261"/>
    </source>
</evidence>
<dbReference type="KEGG" id="ter:Tery_4342"/>
<dbReference type="HOGENOM" id="CLU_009902_3_2_3"/>
<evidence type="ECO:0000259" key="3">
    <source>
        <dbReference type="Pfam" id="PF00675"/>
    </source>
</evidence>
<proteinExistence type="inferred from homology"/>
<evidence type="ECO:0000313" key="5">
    <source>
        <dbReference type="EMBL" id="ABG53334.1"/>
    </source>
</evidence>
<dbReference type="eggNOG" id="COG0612">
    <property type="taxonomic scope" value="Bacteria"/>
</dbReference>
<dbReference type="EMBL" id="CP000393">
    <property type="protein sequence ID" value="ABG53334.1"/>
    <property type="molecule type" value="Genomic_DNA"/>
</dbReference>
<dbReference type="InterPro" id="IPR001431">
    <property type="entry name" value="Pept_M16_Zn_BS"/>
</dbReference>
<dbReference type="SUPFAM" id="SSF63411">
    <property type="entry name" value="LuxS/MPP-like metallohydrolase"/>
    <property type="match status" value="2"/>
</dbReference>
<dbReference type="Pfam" id="PF00675">
    <property type="entry name" value="Peptidase_M16"/>
    <property type="match status" value="1"/>
</dbReference>
<dbReference type="OrthoDB" id="9811314at2"/>
<dbReference type="STRING" id="203124.Tery_4342"/>
<dbReference type="Pfam" id="PF05193">
    <property type="entry name" value="Peptidase_M16_C"/>
    <property type="match status" value="1"/>
</dbReference>
<evidence type="ECO:0000256" key="2">
    <source>
        <dbReference type="RuleBase" id="RU004447"/>
    </source>
</evidence>
<dbReference type="GO" id="GO:0046872">
    <property type="term" value="F:metal ion binding"/>
    <property type="evidence" value="ECO:0007669"/>
    <property type="project" value="InterPro"/>
</dbReference>
<organism evidence="5">
    <name type="scientific">Trichodesmium erythraeum (strain IMS101)</name>
    <dbReference type="NCBI Taxonomy" id="203124"/>
    <lineage>
        <taxon>Bacteria</taxon>
        <taxon>Bacillati</taxon>
        <taxon>Cyanobacteriota</taxon>
        <taxon>Cyanophyceae</taxon>
        <taxon>Oscillatoriophycideae</taxon>
        <taxon>Oscillatoriales</taxon>
        <taxon>Microcoleaceae</taxon>
        <taxon>Trichodesmium</taxon>
    </lineage>
</organism>
<dbReference type="InterPro" id="IPR050361">
    <property type="entry name" value="MPP/UQCRC_Complex"/>
</dbReference>
<dbReference type="RefSeq" id="WP_011613660.1">
    <property type="nucleotide sequence ID" value="NC_008312.1"/>
</dbReference>
<dbReference type="InterPro" id="IPR007863">
    <property type="entry name" value="Peptidase_M16_C"/>
</dbReference>
<accession>Q10WP0</accession>
<dbReference type="GO" id="GO:0006508">
    <property type="term" value="P:proteolysis"/>
    <property type="evidence" value="ECO:0007669"/>
    <property type="project" value="InterPro"/>
</dbReference>
<gene>
    <name evidence="5" type="ordered locus">Tery_4342</name>
</gene>
<dbReference type="InterPro" id="IPR011249">
    <property type="entry name" value="Metalloenz_LuxS/M16"/>
</dbReference>
<feature type="domain" description="Peptidase M16 C-terminal" evidence="4">
    <location>
        <begin position="179"/>
        <end position="362"/>
    </location>
</feature>
<comment type="similarity">
    <text evidence="1 2">Belongs to the peptidase M16 family.</text>
</comment>
<protein>
    <submittedName>
        <fullName evidence="5">Peptidase M16-like</fullName>
    </submittedName>
</protein>
<dbReference type="PANTHER" id="PTHR11851">
    <property type="entry name" value="METALLOPROTEASE"/>
    <property type="match status" value="1"/>
</dbReference>
<feature type="domain" description="Peptidase M16 N-terminal" evidence="3">
    <location>
        <begin position="32"/>
        <end position="172"/>
    </location>
</feature>
<dbReference type="PANTHER" id="PTHR11851:SF49">
    <property type="entry name" value="MITOCHONDRIAL-PROCESSING PEPTIDASE SUBUNIT ALPHA"/>
    <property type="match status" value="1"/>
</dbReference>